<proteinExistence type="predicted"/>
<dbReference type="RefSeq" id="WP_097098428.1">
    <property type="nucleotide sequence ID" value="NZ_OCMY01000003.1"/>
</dbReference>
<evidence type="ECO:0000313" key="2">
    <source>
        <dbReference type="Proteomes" id="UP000219271"/>
    </source>
</evidence>
<organism evidence="1 2">
    <name type="scientific">Candidatus Pantoea floridensis</name>
    <dbReference type="NCBI Taxonomy" id="1938870"/>
    <lineage>
        <taxon>Bacteria</taxon>
        <taxon>Pseudomonadati</taxon>
        <taxon>Pseudomonadota</taxon>
        <taxon>Gammaproteobacteria</taxon>
        <taxon>Enterobacterales</taxon>
        <taxon>Erwiniaceae</taxon>
        <taxon>Pantoea</taxon>
    </lineage>
</organism>
<accession>A0A286DRB0</accession>
<dbReference type="EMBL" id="OCMY01000003">
    <property type="protein sequence ID" value="SOD61186.1"/>
    <property type="molecule type" value="Genomic_DNA"/>
</dbReference>
<reference evidence="2" key="1">
    <citation type="submission" date="2017-09" db="EMBL/GenBank/DDBJ databases">
        <authorList>
            <person name="Varghese N."/>
            <person name="Submissions S."/>
        </authorList>
    </citation>
    <scope>NUCLEOTIDE SEQUENCE [LARGE SCALE GENOMIC DNA]</scope>
    <source>
        <strain evidence="2">JKS000234</strain>
    </source>
</reference>
<dbReference type="OrthoDB" id="6606548at2"/>
<dbReference type="Proteomes" id="UP000219271">
    <property type="component" value="Unassembled WGS sequence"/>
</dbReference>
<keyword evidence="2" id="KW-1185">Reference proteome</keyword>
<sequence>MSSAQTLSIDNYTVNPALTDTREPVRMETIEAIAEMAKGTERPVLIWGNTDRAITAAEALWVFAKRTGLDSKNEDAFTSVQDLIANLMHLCEQEGITGGEVTFSALVSMAEMHYLSELDEKVVF</sequence>
<name>A0A286DRB0_9GAMM</name>
<gene>
    <name evidence="1" type="ORF">SAMN06273570_5012</name>
</gene>
<protein>
    <submittedName>
        <fullName evidence="1">Uncharacterized protein</fullName>
    </submittedName>
</protein>
<evidence type="ECO:0000313" key="1">
    <source>
        <dbReference type="EMBL" id="SOD61186.1"/>
    </source>
</evidence>
<dbReference type="AlphaFoldDB" id="A0A286DRB0"/>